<dbReference type="CDD" id="cd09917">
    <property type="entry name" value="F-box_SF"/>
    <property type="match status" value="1"/>
</dbReference>
<dbReference type="PROSITE" id="PS50181">
    <property type="entry name" value="FBOX"/>
    <property type="match status" value="1"/>
</dbReference>
<dbReference type="OrthoDB" id="2788250at2759"/>
<proteinExistence type="predicted"/>
<dbReference type="Proteomes" id="UP000029665">
    <property type="component" value="Unassembled WGS sequence"/>
</dbReference>
<dbReference type="AlphaFoldDB" id="A0A060SEP0"/>
<reference evidence="2" key="1">
    <citation type="submission" date="2014-01" db="EMBL/GenBank/DDBJ databases">
        <title>The genome of the white-rot fungus Pycnoporus cinnabarinus: a basidiomycete model with a versatile arsenal for lignocellulosic biomass breakdown.</title>
        <authorList>
            <person name="Levasseur A."/>
            <person name="Lomascolo A."/>
            <person name="Ruiz-Duenas F.J."/>
            <person name="Uzan E."/>
            <person name="Piumi F."/>
            <person name="Kues U."/>
            <person name="Ram A.F.J."/>
            <person name="Murat C."/>
            <person name="Haon M."/>
            <person name="Benoit I."/>
            <person name="Arfi Y."/>
            <person name="Chevret D."/>
            <person name="Drula E."/>
            <person name="Kwon M.J."/>
            <person name="Gouret P."/>
            <person name="Lesage-Meessen L."/>
            <person name="Lombard V."/>
            <person name="Mariette J."/>
            <person name="Noirot C."/>
            <person name="Park J."/>
            <person name="Patyshakuliyeva A."/>
            <person name="Wieneger R.A.B."/>
            <person name="Wosten H.A.B."/>
            <person name="Martin F."/>
            <person name="Coutinho P.M."/>
            <person name="de Vries R."/>
            <person name="Martinez A.T."/>
            <person name="Klopp C."/>
            <person name="Pontarotti P."/>
            <person name="Henrissat B."/>
            <person name="Record E."/>
        </authorList>
    </citation>
    <scope>NUCLEOTIDE SEQUENCE [LARGE SCALE GENOMIC DNA]</scope>
    <source>
        <strain evidence="2">BRFM137</strain>
    </source>
</reference>
<organism evidence="2 3">
    <name type="scientific">Pycnoporus cinnabarinus</name>
    <name type="common">Cinnabar-red polypore</name>
    <name type="synonym">Trametes cinnabarina</name>
    <dbReference type="NCBI Taxonomy" id="5643"/>
    <lineage>
        <taxon>Eukaryota</taxon>
        <taxon>Fungi</taxon>
        <taxon>Dikarya</taxon>
        <taxon>Basidiomycota</taxon>
        <taxon>Agaricomycotina</taxon>
        <taxon>Agaricomycetes</taxon>
        <taxon>Polyporales</taxon>
        <taxon>Polyporaceae</taxon>
        <taxon>Trametes</taxon>
    </lineage>
</organism>
<dbReference type="OMA" id="YRIFDEP"/>
<dbReference type="Pfam" id="PF00646">
    <property type="entry name" value="F-box"/>
    <property type="match status" value="1"/>
</dbReference>
<sequence length="664" mass="73508">MSLLQLSPELLVHILSYLDYQDLHVCRRVNSAMNRLIQSSIFLQYFMQLQIYGYEDNPSCPLVIADKLRLLQRQEAAWSRLDFEKETTVRIPFNPSSIYDLTDGVLLLGESLSGIQSGADTVRWTPLSRLVSGQPESSYNIWEKIDVGAHIIDVGLSVEEHDLIVVATDHETEDHHTKFELRLIQLSTGLNHPLASKPAITLAVLPVPPQAVAGQSSVCIEIIGDLLCFLFHYPGGSTIPPAMFEVYNWKTGQCLQFRGMDCPSYSTFTFLSPDVIALPNCTDNTIELCRIESTSLERGAPIKELEPSCILQLPRLGRGHSIAQVTCRSEPKMTKTTRNAPAFKSTEPFHLRPEDAVVIFNVMTHDSQGFHECLTLIVHTAALLRILDEQTDAAIPSIIPEAPLPVPQDPSTTQVDAKKKAILSPSEPIPPTPESAPGAPRLAWTQWGPKVCRWLEASFGASRWITTTCGQRYVTVEEDPIDDESMHSTIVVYDFNPHNVRRLAMQHRKRRRCLRGYRTADPAGPGSDFFMPSTTGVGNGIGVGVGLGLGLGLGVLGADVEGSAARMDHVSLIPFTDPTTRVIGQIQCEPTELMAGYAMQYRIFDEPVRTSLPYAQLSSYKTYGYGAVLLDRNMVIGVKVRLLLRISGSGSELTREAVERGRRY</sequence>
<dbReference type="Gene3D" id="1.20.1280.50">
    <property type="match status" value="1"/>
</dbReference>
<dbReference type="InterPro" id="IPR001810">
    <property type="entry name" value="F-box_dom"/>
</dbReference>
<evidence type="ECO:0000259" key="1">
    <source>
        <dbReference type="PROSITE" id="PS50181"/>
    </source>
</evidence>
<accession>A0A060SEP0</accession>
<feature type="domain" description="F-box" evidence="1">
    <location>
        <begin position="1"/>
        <end position="49"/>
    </location>
</feature>
<name>A0A060SEP0_PYCCI</name>
<evidence type="ECO:0000313" key="3">
    <source>
        <dbReference type="Proteomes" id="UP000029665"/>
    </source>
</evidence>
<dbReference type="STRING" id="5643.A0A060SEP0"/>
<comment type="caution">
    <text evidence="2">The sequence shown here is derived from an EMBL/GenBank/DDBJ whole genome shotgun (WGS) entry which is preliminary data.</text>
</comment>
<dbReference type="EMBL" id="CCBP010000093">
    <property type="protein sequence ID" value="CDO70843.1"/>
    <property type="molecule type" value="Genomic_DNA"/>
</dbReference>
<gene>
    <name evidence="2" type="ORF">BN946_scf184801.g36</name>
</gene>
<dbReference type="SUPFAM" id="SSF81383">
    <property type="entry name" value="F-box domain"/>
    <property type="match status" value="1"/>
</dbReference>
<dbReference type="SMART" id="SM00256">
    <property type="entry name" value="FBOX"/>
    <property type="match status" value="1"/>
</dbReference>
<dbReference type="HOGENOM" id="CLU_007279_0_0_1"/>
<dbReference type="InterPro" id="IPR036047">
    <property type="entry name" value="F-box-like_dom_sf"/>
</dbReference>
<evidence type="ECO:0000313" key="2">
    <source>
        <dbReference type="EMBL" id="CDO70843.1"/>
    </source>
</evidence>
<keyword evidence="3" id="KW-1185">Reference proteome</keyword>
<protein>
    <recommendedName>
        <fullName evidence="1">F-box domain-containing protein</fullName>
    </recommendedName>
</protein>